<accession>A0A3P6U576</accession>
<evidence type="ECO:0000313" key="3">
    <source>
        <dbReference type="Proteomes" id="UP000277928"/>
    </source>
</evidence>
<proteinExistence type="predicted"/>
<protein>
    <submittedName>
        <fullName evidence="2">Uncharacterized protein</fullName>
    </submittedName>
</protein>
<reference evidence="2 3" key="1">
    <citation type="submission" date="2018-08" db="EMBL/GenBank/DDBJ databases">
        <authorList>
            <person name="Laetsch R D."/>
            <person name="Stevens L."/>
            <person name="Kumar S."/>
            <person name="Blaxter L. M."/>
        </authorList>
    </citation>
    <scope>NUCLEOTIDE SEQUENCE [LARGE SCALE GENOMIC DNA]</scope>
</reference>
<feature type="coiled-coil region" evidence="1">
    <location>
        <begin position="9"/>
        <end position="43"/>
    </location>
</feature>
<name>A0A3P6U576_LITSI</name>
<keyword evidence="3" id="KW-1185">Reference proteome</keyword>
<sequence length="223" mass="25637">MDAKSDELIAELRKAISIRKAEVARLKEEFDDSEQRLTLLTSEIAEGRAKMTTNGVRIATLDADKSACIQIEKLNAELVDKFDAMCKEAYATNEEKERQITKLQLEIEAAKDIKSVVKDYEETLEMLRSMRFDNNEDMDETRKGIESAQKELQSLIDEVQAFEVDEKTLSDKLKTVPYHDVPLAAKQEIYCYLKKRKGNLIRKLINTRLSRGRLDSRLMISDL</sequence>
<dbReference type="OrthoDB" id="5831821at2759"/>
<evidence type="ECO:0000313" key="2">
    <source>
        <dbReference type="EMBL" id="VDK73838.1"/>
    </source>
</evidence>
<dbReference type="Proteomes" id="UP000277928">
    <property type="component" value="Unassembled WGS sequence"/>
</dbReference>
<dbReference type="EMBL" id="UYRX01000100">
    <property type="protein sequence ID" value="VDK73838.1"/>
    <property type="molecule type" value="Genomic_DNA"/>
</dbReference>
<dbReference type="AlphaFoldDB" id="A0A3P6U576"/>
<organism evidence="2 3">
    <name type="scientific">Litomosoides sigmodontis</name>
    <name type="common">Filarial nematode worm</name>
    <dbReference type="NCBI Taxonomy" id="42156"/>
    <lineage>
        <taxon>Eukaryota</taxon>
        <taxon>Metazoa</taxon>
        <taxon>Ecdysozoa</taxon>
        <taxon>Nematoda</taxon>
        <taxon>Chromadorea</taxon>
        <taxon>Rhabditida</taxon>
        <taxon>Spirurina</taxon>
        <taxon>Spiruromorpha</taxon>
        <taxon>Filarioidea</taxon>
        <taxon>Onchocercidae</taxon>
        <taxon>Litomosoides</taxon>
    </lineage>
</organism>
<keyword evidence="1" id="KW-0175">Coiled coil</keyword>
<dbReference type="OMA" id="CKEVCAI"/>
<feature type="coiled-coil region" evidence="1">
    <location>
        <begin position="86"/>
        <end position="165"/>
    </location>
</feature>
<gene>
    <name evidence="2" type="ORF">NLS_LOCUS2255</name>
</gene>
<evidence type="ECO:0000256" key="1">
    <source>
        <dbReference type="SAM" id="Coils"/>
    </source>
</evidence>